<sequence>MRRVVHATPDQVWDVLSDGWLYPLFVVGATRMRDVDDEWPAPGARLHHSVGVWPATVDDTTSVLECDPPKRLKLRARVWPAGAAEVTFELAEHPEGTEVTILEDASHGPARFIPSLVRVPMLDWRNSETLRRFAYVAERRR</sequence>
<dbReference type="Gene3D" id="3.30.530.20">
    <property type="match status" value="1"/>
</dbReference>
<keyword evidence="4" id="KW-1185">Reference proteome</keyword>
<comment type="similarity">
    <text evidence="1">Belongs to the AHA1 family.</text>
</comment>
<dbReference type="EMBL" id="BAABAH010000012">
    <property type="protein sequence ID" value="GAA3827593.1"/>
    <property type="molecule type" value="Genomic_DNA"/>
</dbReference>
<accession>A0ABP7IUX4</accession>
<reference evidence="4" key="1">
    <citation type="journal article" date="2019" name="Int. J. Syst. Evol. Microbiol.">
        <title>The Global Catalogue of Microorganisms (GCM) 10K type strain sequencing project: providing services to taxonomists for standard genome sequencing and annotation.</title>
        <authorList>
            <consortium name="The Broad Institute Genomics Platform"/>
            <consortium name="The Broad Institute Genome Sequencing Center for Infectious Disease"/>
            <person name="Wu L."/>
            <person name="Ma J."/>
        </authorList>
    </citation>
    <scope>NUCLEOTIDE SEQUENCE [LARGE SCALE GENOMIC DNA]</scope>
    <source>
        <strain evidence="4">JCM 16953</strain>
    </source>
</reference>
<name>A0ABP7IUX4_9ACTN</name>
<evidence type="ECO:0000313" key="3">
    <source>
        <dbReference type="EMBL" id="GAA3827593.1"/>
    </source>
</evidence>
<dbReference type="InterPro" id="IPR023393">
    <property type="entry name" value="START-like_dom_sf"/>
</dbReference>
<dbReference type="SUPFAM" id="SSF55961">
    <property type="entry name" value="Bet v1-like"/>
    <property type="match status" value="1"/>
</dbReference>
<evidence type="ECO:0000259" key="2">
    <source>
        <dbReference type="Pfam" id="PF08327"/>
    </source>
</evidence>
<evidence type="ECO:0000313" key="4">
    <source>
        <dbReference type="Proteomes" id="UP001501821"/>
    </source>
</evidence>
<feature type="domain" description="Activator of Hsp90 ATPase homologue 1/2-like C-terminal" evidence="2">
    <location>
        <begin position="7"/>
        <end position="103"/>
    </location>
</feature>
<dbReference type="InterPro" id="IPR013538">
    <property type="entry name" value="ASHA1/2-like_C"/>
</dbReference>
<protein>
    <submittedName>
        <fullName evidence="3">SRPBCC family protein</fullName>
    </submittedName>
</protein>
<dbReference type="CDD" id="cd07812">
    <property type="entry name" value="SRPBCC"/>
    <property type="match status" value="1"/>
</dbReference>
<proteinExistence type="inferred from homology"/>
<dbReference type="Pfam" id="PF08327">
    <property type="entry name" value="AHSA1"/>
    <property type="match status" value="1"/>
</dbReference>
<evidence type="ECO:0000256" key="1">
    <source>
        <dbReference type="ARBA" id="ARBA00006817"/>
    </source>
</evidence>
<organism evidence="3 4">
    <name type="scientific">Nocardioides panacisoli</name>
    <dbReference type="NCBI Taxonomy" id="627624"/>
    <lineage>
        <taxon>Bacteria</taxon>
        <taxon>Bacillati</taxon>
        <taxon>Actinomycetota</taxon>
        <taxon>Actinomycetes</taxon>
        <taxon>Propionibacteriales</taxon>
        <taxon>Nocardioidaceae</taxon>
        <taxon>Nocardioides</taxon>
    </lineage>
</organism>
<dbReference type="Proteomes" id="UP001501821">
    <property type="component" value="Unassembled WGS sequence"/>
</dbReference>
<gene>
    <name evidence="3" type="ORF">GCM10022242_31130</name>
</gene>
<comment type="caution">
    <text evidence="3">The sequence shown here is derived from an EMBL/GenBank/DDBJ whole genome shotgun (WGS) entry which is preliminary data.</text>
</comment>